<accession>A0A5N6L0B0</accession>
<dbReference type="OrthoDB" id="5232280at2759"/>
<name>A0A5N6L0B0_9ROSI</name>
<reference evidence="1 2" key="1">
    <citation type="submission" date="2019-06" db="EMBL/GenBank/DDBJ databases">
        <title>A chromosomal-level reference genome of Carpinus fangiana (Coryloideae, Betulaceae).</title>
        <authorList>
            <person name="Yang X."/>
            <person name="Wang Z."/>
            <person name="Zhang L."/>
            <person name="Hao G."/>
            <person name="Liu J."/>
            <person name="Yang Y."/>
        </authorList>
    </citation>
    <scope>NUCLEOTIDE SEQUENCE [LARGE SCALE GENOMIC DNA]</scope>
    <source>
        <strain evidence="1">Cfa_2016G</strain>
        <tissue evidence="1">Leaf</tissue>
    </source>
</reference>
<organism evidence="1 2">
    <name type="scientific">Carpinus fangiana</name>
    <dbReference type="NCBI Taxonomy" id="176857"/>
    <lineage>
        <taxon>Eukaryota</taxon>
        <taxon>Viridiplantae</taxon>
        <taxon>Streptophyta</taxon>
        <taxon>Embryophyta</taxon>
        <taxon>Tracheophyta</taxon>
        <taxon>Spermatophyta</taxon>
        <taxon>Magnoliopsida</taxon>
        <taxon>eudicotyledons</taxon>
        <taxon>Gunneridae</taxon>
        <taxon>Pentapetalae</taxon>
        <taxon>rosids</taxon>
        <taxon>fabids</taxon>
        <taxon>Fagales</taxon>
        <taxon>Betulaceae</taxon>
        <taxon>Carpinus</taxon>
    </lineage>
</organism>
<proteinExistence type="predicted"/>
<dbReference type="AlphaFoldDB" id="A0A5N6L0B0"/>
<dbReference type="EMBL" id="VIBQ01000031">
    <property type="protein sequence ID" value="KAB8416359.1"/>
    <property type="molecule type" value="Genomic_DNA"/>
</dbReference>
<evidence type="ECO:0000313" key="1">
    <source>
        <dbReference type="EMBL" id="KAB8416359.1"/>
    </source>
</evidence>
<evidence type="ECO:0000313" key="2">
    <source>
        <dbReference type="Proteomes" id="UP000327013"/>
    </source>
</evidence>
<gene>
    <name evidence="1" type="ORF">FH972_024878</name>
</gene>
<dbReference type="Proteomes" id="UP000327013">
    <property type="component" value="Unassembled WGS sequence"/>
</dbReference>
<keyword evidence="2" id="KW-1185">Reference proteome</keyword>
<comment type="caution">
    <text evidence="1">The sequence shown here is derived from an EMBL/GenBank/DDBJ whole genome shotgun (WGS) entry which is preliminary data.</text>
</comment>
<sequence length="731" mass="81266">MSVSFVTPIKALSSVGFSIGDIAAITGAGRAVGTWIKAKYIDQALLEIADVKDFLPRRSLVNTAELDERWSKDLSIFQDGRLLPLQSQDIKSILKGSSYDGFTWFMTLLTAALTAGTSEECKRWVLLEILSERCDHDEGKEYLLHDADRNFEAWCSIATTRKIIEAARRSWTRLERDGTHQPGLIPFADRQELKRFFLWLTGAGEGGEHSREFRTASSDTISIALVLHDLGLAQLQVVPSLEDVLDSQLAVILDESRVSHGPAESRPKRRGICINMINLEEAISLWPGTAMQNNRRREVFLSAYQSVADVSINAAQLISGNMLSREDFQPLYALEYIQQGRLPEMVSKFCTEYLVGPSHSAGQALNRIVSGWALSETAKHQVLDAAVLLNPELAGEQLAELQIFVTGYYYGLLRPLIDTSRMSVVEAFASWTWNDMEIFQVLRSGRKLHGEPKIPNDEKHRPMAVNHLERTFILKLAAYLFAGATIEQIRNVRRGCCGVKGKFILLDRTLMGDADDISKICQFSLLDIDGTCLPSNSLGLLVAGGQDLAGIKSINERDSKQLNEIVLHASVPDFTSLIEPKWGHDLNAPMITYRRRGRIIHRCDPEAVFNAVFAASSITDVYYGTEGQFRRAKKLSRSTSRSDNEIVLAVPVELEEFDGEKVPLLIQGVGSDSTPLCVATNNLPKIRSCIATIYCQDTSESIHLAHLRKRPNGCSDQALIVDLDSCQVIVK</sequence>
<protein>
    <submittedName>
        <fullName evidence="1">Uncharacterized protein</fullName>
    </submittedName>
</protein>